<dbReference type="PANTHER" id="PTHR46950">
    <property type="entry name" value="MAGNESIUM TRANSPORTER CORA-LIKE FAMILY PROTEIN"/>
    <property type="match status" value="1"/>
</dbReference>
<dbReference type="Proteomes" id="UP001630127">
    <property type="component" value="Unassembled WGS sequence"/>
</dbReference>
<accession>A0ABD2ZLB3</accession>
<name>A0ABD2ZLB3_9GENT</name>
<dbReference type="EMBL" id="JBJUIK010000008">
    <property type="protein sequence ID" value="KAL3520201.1"/>
    <property type="molecule type" value="Genomic_DNA"/>
</dbReference>
<sequence>MKNSIDPASLLEIGAHENDSLDDAGWSSQQIDLMDEKDDITVADLAAPCWERQAGPTWWCHFAAGHPCVNAWFNSAQCPSGCILQFQLH</sequence>
<gene>
    <name evidence="1" type="ORF">ACH5RR_018350</name>
</gene>
<evidence type="ECO:0000313" key="1">
    <source>
        <dbReference type="EMBL" id="KAL3520201.1"/>
    </source>
</evidence>
<evidence type="ECO:0000313" key="2">
    <source>
        <dbReference type="Proteomes" id="UP001630127"/>
    </source>
</evidence>
<dbReference type="PANTHER" id="PTHR46950:SF2">
    <property type="entry name" value="MAGNESIUM TRANSPORTER CORA-LIKE FAMILY PROTEIN"/>
    <property type="match status" value="1"/>
</dbReference>
<keyword evidence="2" id="KW-1185">Reference proteome</keyword>
<dbReference type="AlphaFoldDB" id="A0ABD2ZLB3"/>
<protein>
    <submittedName>
        <fullName evidence="1">Uncharacterized protein</fullName>
    </submittedName>
</protein>
<comment type="caution">
    <text evidence="1">The sequence shown here is derived from an EMBL/GenBank/DDBJ whole genome shotgun (WGS) entry which is preliminary data.</text>
</comment>
<reference evidence="1 2" key="1">
    <citation type="submission" date="2024-11" db="EMBL/GenBank/DDBJ databases">
        <title>A near-complete genome assembly of Cinchona calisaya.</title>
        <authorList>
            <person name="Lian D.C."/>
            <person name="Zhao X.W."/>
            <person name="Wei L."/>
        </authorList>
    </citation>
    <scope>NUCLEOTIDE SEQUENCE [LARGE SCALE GENOMIC DNA]</scope>
    <source>
        <tissue evidence="1">Nenye</tissue>
    </source>
</reference>
<proteinExistence type="predicted"/>
<organism evidence="1 2">
    <name type="scientific">Cinchona calisaya</name>
    <dbReference type="NCBI Taxonomy" id="153742"/>
    <lineage>
        <taxon>Eukaryota</taxon>
        <taxon>Viridiplantae</taxon>
        <taxon>Streptophyta</taxon>
        <taxon>Embryophyta</taxon>
        <taxon>Tracheophyta</taxon>
        <taxon>Spermatophyta</taxon>
        <taxon>Magnoliopsida</taxon>
        <taxon>eudicotyledons</taxon>
        <taxon>Gunneridae</taxon>
        <taxon>Pentapetalae</taxon>
        <taxon>asterids</taxon>
        <taxon>lamiids</taxon>
        <taxon>Gentianales</taxon>
        <taxon>Rubiaceae</taxon>
        <taxon>Cinchonoideae</taxon>
        <taxon>Cinchoneae</taxon>
        <taxon>Cinchona</taxon>
    </lineage>
</organism>